<dbReference type="PROSITE" id="PS50871">
    <property type="entry name" value="C1Q"/>
    <property type="match status" value="1"/>
</dbReference>
<dbReference type="InterPro" id="IPR001073">
    <property type="entry name" value="C1q_dom"/>
</dbReference>
<evidence type="ECO:0000256" key="2">
    <source>
        <dbReference type="ARBA" id="ARBA00022525"/>
    </source>
</evidence>
<dbReference type="InterPro" id="IPR036056">
    <property type="entry name" value="Fibrinogen-like_C"/>
</dbReference>
<evidence type="ECO:0000259" key="7">
    <source>
        <dbReference type="PROSITE" id="PS50871"/>
    </source>
</evidence>
<accession>E9FVM4</accession>
<dbReference type="InParanoid" id="E9FVM4"/>
<dbReference type="OrthoDB" id="26719at2759"/>
<keyword evidence="4" id="KW-0176">Collagen</keyword>
<comment type="subcellular location">
    <subcellularLocation>
        <location evidence="1">Secreted</location>
    </subcellularLocation>
</comment>
<dbReference type="Pfam" id="PF00386">
    <property type="entry name" value="C1q"/>
    <property type="match status" value="1"/>
</dbReference>
<evidence type="ECO:0000256" key="1">
    <source>
        <dbReference type="ARBA" id="ARBA00004613"/>
    </source>
</evidence>
<feature type="coiled-coil region" evidence="5">
    <location>
        <begin position="28"/>
        <end position="108"/>
    </location>
</feature>
<name>E9FVM4_DAPPU</name>
<dbReference type="NCBIfam" id="NF040941">
    <property type="entry name" value="GGGWT_bact"/>
    <property type="match status" value="1"/>
</dbReference>
<gene>
    <name evidence="8" type="ORF">DAPPUDRAFT_310805</name>
</gene>
<dbReference type="Pfam" id="PF01410">
    <property type="entry name" value="COLFI"/>
    <property type="match status" value="1"/>
</dbReference>
<proteinExistence type="predicted"/>
<evidence type="ECO:0000256" key="3">
    <source>
        <dbReference type="ARBA" id="ARBA00022729"/>
    </source>
</evidence>
<feature type="domain" description="C1q" evidence="7">
    <location>
        <begin position="381"/>
        <end position="524"/>
    </location>
</feature>
<dbReference type="GO" id="GO:0005615">
    <property type="term" value="C:extracellular space"/>
    <property type="evidence" value="ECO:0000318"/>
    <property type="project" value="GO_Central"/>
</dbReference>
<keyword evidence="3 6" id="KW-0732">Signal</keyword>
<dbReference type="EMBL" id="GL732525">
    <property type="protein sequence ID" value="EFX89078.1"/>
    <property type="molecule type" value="Genomic_DNA"/>
</dbReference>
<dbReference type="SUPFAM" id="SSF49842">
    <property type="entry name" value="TNF-like"/>
    <property type="match status" value="1"/>
</dbReference>
<dbReference type="GO" id="GO:0005201">
    <property type="term" value="F:extracellular matrix structural constituent"/>
    <property type="evidence" value="ECO:0007669"/>
    <property type="project" value="InterPro"/>
</dbReference>
<dbReference type="GO" id="GO:0005581">
    <property type="term" value="C:collagen trimer"/>
    <property type="evidence" value="ECO:0007669"/>
    <property type="project" value="UniProtKB-KW"/>
</dbReference>
<keyword evidence="2" id="KW-0964">Secreted</keyword>
<dbReference type="AlphaFoldDB" id="E9FVM4"/>
<evidence type="ECO:0000256" key="4">
    <source>
        <dbReference type="ARBA" id="ARBA00023119"/>
    </source>
</evidence>
<evidence type="ECO:0000313" key="8">
    <source>
        <dbReference type="EMBL" id="EFX89078.1"/>
    </source>
</evidence>
<dbReference type="PRINTS" id="PR00007">
    <property type="entry name" value="COMPLEMNTC1Q"/>
</dbReference>
<keyword evidence="9" id="KW-1185">Reference proteome</keyword>
<feature type="chain" id="PRO_5003236434" description="C1q domain-containing protein" evidence="6">
    <location>
        <begin position="32"/>
        <end position="529"/>
    </location>
</feature>
<protein>
    <recommendedName>
        <fullName evidence="7">C1q domain-containing protein</fullName>
    </recommendedName>
</protein>
<dbReference type="PhylomeDB" id="E9FVM4"/>
<feature type="signal peptide" evidence="6">
    <location>
        <begin position="1"/>
        <end position="31"/>
    </location>
</feature>
<dbReference type="PANTHER" id="PTHR22923">
    <property type="entry name" value="CEREBELLIN-RELATED"/>
    <property type="match status" value="1"/>
</dbReference>
<keyword evidence="5" id="KW-0175">Coiled coil</keyword>
<sequence>MGRFSAILIHVGCVLILASLSTSATISLADADTTLKQLTENYIQLKEITETRVAHLEAKVGQLETKNIQMEKKSFHLEKLLELKDQQLNTLTEKVTRLENTLQNDKNSWLNTANEIDNIPLLKSAVPRTCREARAADPSLSSGMYWIDPDGQGVGDGPIYVYCDMTSGSTSIPHNSELPTNVGHCADPGCYSRPVTYNASSRQMTALAELSYECHQSIQYDCNFAPFELNGVSFCWWNDKNGSAKYFWSGGNTDEHTCQCGIDQNCVEAFMKCNCDSNAPVELSDIGVITDKNILPITRLNFGRTQLESSSGVHTLGKFECSGQVAVNGIPKSCEDLWRIGHFLSGMYSVMGVTMVESVYCDFTKLPNDTGFQTWIGFEDVKSSSVNFYVTRMSVHYSETKIPIPFDIERLNVGGAMDLQTGKFTAPRTGKYFFSFTGVINFPASSTSGFASRIILFKNDAAIGKSYCVGSGTTYETTSLQSTLNLQNGDQIWLIIDDITSGAFLYGDYHTHFNGFLLEEEIVQSVNIL</sequence>
<evidence type="ECO:0000313" key="9">
    <source>
        <dbReference type="Proteomes" id="UP000000305"/>
    </source>
</evidence>
<dbReference type="InterPro" id="IPR050822">
    <property type="entry name" value="Cerebellin_Synaptic_Org"/>
</dbReference>
<evidence type="ECO:0000256" key="6">
    <source>
        <dbReference type="SAM" id="SignalP"/>
    </source>
</evidence>
<dbReference type="SMART" id="SM00038">
    <property type="entry name" value="COLFI"/>
    <property type="match status" value="1"/>
</dbReference>
<organism evidence="8 9">
    <name type="scientific">Daphnia pulex</name>
    <name type="common">Water flea</name>
    <dbReference type="NCBI Taxonomy" id="6669"/>
    <lineage>
        <taxon>Eukaryota</taxon>
        <taxon>Metazoa</taxon>
        <taxon>Ecdysozoa</taxon>
        <taxon>Arthropoda</taxon>
        <taxon>Crustacea</taxon>
        <taxon>Branchiopoda</taxon>
        <taxon>Diplostraca</taxon>
        <taxon>Cladocera</taxon>
        <taxon>Anomopoda</taxon>
        <taxon>Daphniidae</taxon>
        <taxon>Daphnia</taxon>
    </lineage>
</organism>
<evidence type="ECO:0000256" key="5">
    <source>
        <dbReference type="SAM" id="Coils"/>
    </source>
</evidence>
<dbReference type="KEGG" id="dpx:DAPPUDRAFT_310805"/>
<reference evidence="8 9" key="1">
    <citation type="journal article" date="2011" name="Science">
        <title>The ecoresponsive genome of Daphnia pulex.</title>
        <authorList>
            <person name="Colbourne J.K."/>
            <person name="Pfrender M.E."/>
            <person name="Gilbert D."/>
            <person name="Thomas W.K."/>
            <person name="Tucker A."/>
            <person name="Oakley T.H."/>
            <person name="Tokishita S."/>
            <person name="Aerts A."/>
            <person name="Arnold G.J."/>
            <person name="Basu M.K."/>
            <person name="Bauer D.J."/>
            <person name="Caceres C.E."/>
            <person name="Carmel L."/>
            <person name="Casola C."/>
            <person name="Choi J.H."/>
            <person name="Detter J.C."/>
            <person name="Dong Q."/>
            <person name="Dusheyko S."/>
            <person name="Eads B.D."/>
            <person name="Frohlich T."/>
            <person name="Geiler-Samerotte K.A."/>
            <person name="Gerlach D."/>
            <person name="Hatcher P."/>
            <person name="Jogdeo S."/>
            <person name="Krijgsveld J."/>
            <person name="Kriventseva E.V."/>
            <person name="Kultz D."/>
            <person name="Laforsch C."/>
            <person name="Lindquist E."/>
            <person name="Lopez J."/>
            <person name="Manak J.R."/>
            <person name="Muller J."/>
            <person name="Pangilinan J."/>
            <person name="Patwardhan R.P."/>
            <person name="Pitluck S."/>
            <person name="Pritham E.J."/>
            <person name="Rechtsteiner A."/>
            <person name="Rho M."/>
            <person name="Rogozin I.B."/>
            <person name="Sakarya O."/>
            <person name="Salamov A."/>
            <person name="Schaack S."/>
            <person name="Shapiro H."/>
            <person name="Shiga Y."/>
            <person name="Skalitzky C."/>
            <person name="Smith Z."/>
            <person name="Souvorov A."/>
            <person name="Sung W."/>
            <person name="Tang Z."/>
            <person name="Tsuchiya D."/>
            <person name="Tu H."/>
            <person name="Vos H."/>
            <person name="Wang M."/>
            <person name="Wolf Y.I."/>
            <person name="Yamagata H."/>
            <person name="Yamada T."/>
            <person name="Ye Y."/>
            <person name="Shaw J.R."/>
            <person name="Andrews J."/>
            <person name="Crease T.J."/>
            <person name="Tang H."/>
            <person name="Lucas S.M."/>
            <person name="Robertson H.M."/>
            <person name="Bork P."/>
            <person name="Koonin E.V."/>
            <person name="Zdobnov E.M."/>
            <person name="Grigoriev I.V."/>
            <person name="Lynch M."/>
            <person name="Boore J.L."/>
        </authorList>
    </citation>
    <scope>NUCLEOTIDE SEQUENCE [LARGE SCALE GENOMIC DNA]</scope>
</reference>
<dbReference type="eggNOG" id="KOG3516">
    <property type="taxonomic scope" value="Eukaryota"/>
</dbReference>
<dbReference type="SMART" id="SM00110">
    <property type="entry name" value="C1Q"/>
    <property type="match status" value="1"/>
</dbReference>
<dbReference type="InterPro" id="IPR000885">
    <property type="entry name" value="Fib_collagen_C"/>
</dbReference>
<dbReference type="PANTHER" id="PTHR22923:SF62">
    <property type="entry name" value="CVP18"/>
    <property type="match status" value="1"/>
</dbReference>
<dbReference type="SUPFAM" id="SSF56496">
    <property type="entry name" value="Fibrinogen C-terminal domain-like"/>
    <property type="match status" value="1"/>
</dbReference>
<dbReference type="Gene3D" id="2.60.120.40">
    <property type="match status" value="1"/>
</dbReference>
<dbReference type="Proteomes" id="UP000000305">
    <property type="component" value="Unassembled WGS sequence"/>
</dbReference>
<dbReference type="InterPro" id="IPR008983">
    <property type="entry name" value="Tumour_necrosis_fac-like_dom"/>
</dbReference>
<dbReference type="Gene3D" id="2.60.120.1000">
    <property type="match status" value="1"/>
</dbReference>
<dbReference type="HOGENOM" id="CLU_029491_0_0_1"/>